<accession>A0AAV0I3B8</accession>
<evidence type="ECO:0000256" key="1">
    <source>
        <dbReference type="SAM" id="MobiDB-lite"/>
    </source>
</evidence>
<protein>
    <submittedName>
        <fullName evidence="2">Uncharacterized protein</fullName>
    </submittedName>
</protein>
<name>A0AAV0I3B8_9ROSI</name>
<feature type="region of interest" description="Disordered" evidence="1">
    <location>
        <begin position="1"/>
        <end position="78"/>
    </location>
</feature>
<keyword evidence="3" id="KW-1185">Reference proteome</keyword>
<comment type="caution">
    <text evidence="2">The sequence shown here is derived from an EMBL/GenBank/DDBJ whole genome shotgun (WGS) entry which is preliminary data.</text>
</comment>
<reference evidence="2" key="1">
    <citation type="submission" date="2022-08" db="EMBL/GenBank/DDBJ databases">
        <authorList>
            <person name="Gutierrez-Valencia J."/>
        </authorList>
    </citation>
    <scope>NUCLEOTIDE SEQUENCE</scope>
</reference>
<sequence length="78" mass="8564">MTMGNSAEEADYLTRMDTEVKLPRPNRFKNKTPAPIQITAEQPRGTRAAGSRDPPPSKPPIRVSSPTTASERGRNTKT</sequence>
<proteinExistence type="predicted"/>
<gene>
    <name evidence="2" type="ORF">LITE_LOCUS7366</name>
</gene>
<dbReference type="EMBL" id="CAMGYJ010000003">
    <property type="protein sequence ID" value="CAI0392016.1"/>
    <property type="molecule type" value="Genomic_DNA"/>
</dbReference>
<dbReference type="AlphaFoldDB" id="A0AAV0I3B8"/>
<evidence type="ECO:0000313" key="3">
    <source>
        <dbReference type="Proteomes" id="UP001154282"/>
    </source>
</evidence>
<evidence type="ECO:0000313" key="2">
    <source>
        <dbReference type="EMBL" id="CAI0392016.1"/>
    </source>
</evidence>
<feature type="compositionally biased region" description="Basic and acidic residues" evidence="1">
    <location>
        <begin position="12"/>
        <end position="22"/>
    </location>
</feature>
<dbReference type="Proteomes" id="UP001154282">
    <property type="component" value="Unassembled WGS sequence"/>
</dbReference>
<organism evidence="2 3">
    <name type="scientific">Linum tenue</name>
    <dbReference type="NCBI Taxonomy" id="586396"/>
    <lineage>
        <taxon>Eukaryota</taxon>
        <taxon>Viridiplantae</taxon>
        <taxon>Streptophyta</taxon>
        <taxon>Embryophyta</taxon>
        <taxon>Tracheophyta</taxon>
        <taxon>Spermatophyta</taxon>
        <taxon>Magnoliopsida</taxon>
        <taxon>eudicotyledons</taxon>
        <taxon>Gunneridae</taxon>
        <taxon>Pentapetalae</taxon>
        <taxon>rosids</taxon>
        <taxon>fabids</taxon>
        <taxon>Malpighiales</taxon>
        <taxon>Linaceae</taxon>
        <taxon>Linum</taxon>
    </lineage>
</organism>